<evidence type="ECO:0000256" key="2">
    <source>
        <dbReference type="ARBA" id="ARBA00023002"/>
    </source>
</evidence>
<reference evidence="3" key="1">
    <citation type="submission" date="2023-08" db="EMBL/GenBank/DDBJ databases">
        <title>Black Yeasts Isolated from many extreme environments.</title>
        <authorList>
            <person name="Coleine C."/>
            <person name="Stajich J.E."/>
            <person name="Selbmann L."/>
        </authorList>
    </citation>
    <scope>NUCLEOTIDE SEQUENCE</scope>
    <source>
        <strain evidence="3">CCFEE 5810</strain>
    </source>
</reference>
<organism evidence="3 4">
    <name type="scientific">Elasticomyces elasticus</name>
    <dbReference type="NCBI Taxonomy" id="574655"/>
    <lineage>
        <taxon>Eukaryota</taxon>
        <taxon>Fungi</taxon>
        <taxon>Dikarya</taxon>
        <taxon>Ascomycota</taxon>
        <taxon>Pezizomycotina</taxon>
        <taxon>Dothideomycetes</taxon>
        <taxon>Dothideomycetidae</taxon>
        <taxon>Mycosphaerellales</taxon>
        <taxon>Teratosphaeriaceae</taxon>
        <taxon>Elasticomyces</taxon>
    </lineage>
</organism>
<dbReference type="Gene3D" id="3.40.50.720">
    <property type="entry name" value="NAD(P)-binding Rossmann-like Domain"/>
    <property type="match status" value="1"/>
</dbReference>
<dbReference type="Pfam" id="PF00106">
    <property type="entry name" value="adh_short"/>
    <property type="match status" value="1"/>
</dbReference>
<dbReference type="PRINTS" id="PR00081">
    <property type="entry name" value="GDHRDH"/>
</dbReference>
<comment type="caution">
    <text evidence="3">The sequence shown here is derived from an EMBL/GenBank/DDBJ whole genome shotgun (WGS) entry which is preliminary data.</text>
</comment>
<dbReference type="PANTHER" id="PTHR43669:SF3">
    <property type="entry name" value="ALCOHOL DEHYDROGENASE, PUTATIVE (AFU_ORTHOLOGUE AFUA_3G03445)-RELATED"/>
    <property type="match status" value="1"/>
</dbReference>
<evidence type="ECO:0000313" key="3">
    <source>
        <dbReference type="EMBL" id="KAK5700933.1"/>
    </source>
</evidence>
<dbReference type="EMBL" id="JAVRQU010000007">
    <property type="protein sequence ID" value="KAK5700933.1"/>
    <property type="molecule type" value="Genomic_DNA"/>
</dbReference>
<comment type="similarity">
    <text evidence="1">Belongs to the short-chain dehydrogenases/reductases (SDR) family.</text>
</comment>
<evidence type="ECO:0000256" key="1">
    <source>
        <dbReference type="ARBA" id="ARBA00006484"/>
    </source>
</evidence>
<protein>
    <submittedName>
        <fullName evidence="3">Uncharacterized protein</fullName>
    </submittedName>
</protein>
<name>A0AAN7WKW0_9PEZI</name>
<keyword evidence="2" id="KW-0560">Oxidoreductase</keyword>
<gene>
    <name evidence="3" type="ORF">LTR97_005451</name>
</gene>
<sequence>MGKYLVEGDRITVVDSQPPQSNAHQSVNMVAYTQKTALITGACGGLGRATAERFLQEGANVVVCDVNDTLISDFKEKVSAAYPECTLVLKIDVTDDKALDKLFEEAEKMFGHIDFVVNNCGVMDHFDPVGDMSREMWDRVIAINLTAPAMVTKRAVTMMLKHETKGSIVNIASIAGIRGFASGKFPVPLTERRFF</sequence>
<dbReference type="GO" id="GO:0016491">
    <property type="term" value="F:oxidoreductase activity"/>
    <property type="evidence" value="ECO:0007669"/>
    <property type="project" value="UniProtKB-KW"/>
</dbReference>
<evidence type="ECO:0000313" key="4">
    <source>
        <dbReference type="Proteomes" id="UP001310594"/>
    </source>
</evidence>
<accession>A0AAN7WKW0</accession>
<dbReference type="Proteomes" id="UP001310594">
    <property type="component" value="Unassembled WGS sequence"/>
</dbReference>
<dbReference type="InterPro" id="IPR036291">
    <property type="entry name" value="NAD(P)-bd_dom_sf"/>
</dbReference>
<dbReference type="CDD" id="cd05233">
    <property type="entry name" value="SDR_c"/>
    <property type="match status" value="1"/>
</dbReference>
<dbReference type="AlphaFoldDB" id="A0AAN7WKW0"/>
<proteinExistence type="inferred from homology"/>
<dbReference type="SUPFAM" id="SSF51735">
    <property type="entry name" value="NAD(P)-binding Rossmann-fold domains"/>
    <property type="match status" value="1"/>
</dbReference>
<dbReference type="PANTHER" id="PTHR43669">
    <property type="entry name" value="5-KETO-D-GLUCONATE 5-REDUCTASE"/>
    <property type="match status" value="1"/>
</dbReference>
<dbReference type="InterPro" id="IPR002347">
    <property type="entry name" value="SDR_fam"/>
</dbReference>